<evidence type="ECO:0000256" key="6">
    <source>
        <dbReference type="ARBA" id="ARBA00022642"/>
    </source>
</evidence>
<dbReference type="Pfam" id="PF02749">
    <property type="entry name" value="QRPTase_N"/>
    <property type="match status" value="1"/>
</dbReference>
<organism evidence="15 16">
    <name type="scientific">candidate division WOR-3 bacterium JGI_Cruoil_03_51_56</name>
    <dbReference type="NCBI Taxonomy" id="1973747"/>
    <lineage>
        <taxon>Bacteria</taxon>
        <taxon>Bacteria division WOR-3</taxon>
    </lineage>
</organism>
<evidence type="ECO:0000256" key="8">
    <source>
        <dbReference type="ARBA" id="ARBA00022679"/>
    </source>
</evidence>
<evidence type="ECO:0000256" key="12">
    <source>
        <dbReference type="PIRNR" id="PIRNR006250"/>
    </source>
</evidence>
<name>A0A235C0N9_UNCW3</name>
<dbReference type="Gene3D" id="3.90.1170.20">
    <property type="entry name" value="Quinolinate phosphoribosyl transferase, N-terminal domain"/>
    <property type="match status" value="1"/>
</dbReference>
<dbReference type="InterPro" id="IPR037128">
    <property type="entry name" value="Quinolinate_PRibosylTase_N_sf"/>
</dbReference>
<dbReference type="GO" id="GO:0004514">
    <property type="term" value="F:nicotinate-nucleotide diphosphorylase (carboxylating) activity"/>
    <property type="evidence" value="ECO:0007669"/>
    <property type="project" value="UniProtKB-EC"/>
</dbReference>
<evidence type="ECO:0000256" key="7">
    <source>
        <dbReference type="ARBA" id="ARBA00022676"/>
    </source>
</evidence>
<evidence type="ECO:0000256" key="1">
    <source>
        <dbReference type="ARBA" id="ARBA00003237"/>
    </source>
</evidence>
<comment type="function">
    <text evidence="1">Involved in the catabolism of quinolinic acid (QA).</text>
</comment>
<comment type="pathway">
    <text evidence="2">Cofactor biosynthesis; NAD(+) biosynthesis; nicotinate D-ribonucleotide from quinolinate: step 1/1.</text>
</comment>
<proteinExistence type="inferred from homology"/>
<dbReference type="FunFam" id="3.20.20.70:FF:000030">
    <property type="entry name" value="Nicotinate-nucleotide pyrophosphorylase, carboxylating"/>
    <property type="match status" value="1"/>
</dbReference>
<dbReference type="InterPro" id="IPR004393">
    <property type="entry name" value="NadC"/>
</dbReference>
<dbReference type="PANTHER" id="PTHR32179">
    <property type="entry name" value="NICOTINATE-NUCLEOTIDE PYROPHOSPHORYLASE [CARBOXYLATING]"/>
    <property type="match status" value="1"/>
</dbReference>
<protein>
    <recommendedName>
        <fullName evidence="11">Probable nicotinate-nucleotide pyrophosphorylase [carboxylating]</fullName>
        <ecNumber evidence="5">2.4.2.19</ecNumber>
    </recommendedName>
    <alternativeName>
        <fullName evidence="9">Quinolinate phosphoribosyltransferase [decarboxylating]</fullName>
    </alternativeName>
</protein>
<dbReference type="Gene3D" id="3.20.20.70">
    <property type="entry name" value="Aldolase class I"/>
    <property type="match status" value="1"/>
</dbReference>
<evidence type="ECO:0000313" key="15">
    <source>
        <dbReference type="EMBL" id="OYD17375.1"/>
    </source>
</evidence>
<dbReference type="PANTHER" id="PTHR32179:SF3">
    <property type="entry name" value="NICOTINATE-NUCLEOTIDE PYROPHOSPHORYLASE [CARBOXYLATING]"/>
    <property type="match status" value="1"/>
</dbReference>
<keyword evidence="7 12" id="KW-0328">Glycosyltransferase</keyword>
<dbReference type="SUPFAM" id="SSF51690">
    <property type="entry name" value="Nicotinate/Quinolinate PRTase C-terminal domain-like"/>
    <property type="match status" value="1"/>
</dbReference>
<feature type="domain" description="Quinolinate phosphoribosyl transferase N-terminal" evidence="14">
    <location>
        <begin position="19"/>
        <end position="103"/>
    </location>
</feature>
<reference evidence="15 16" key="1">
    <citation type="submission" date="2017-07" db="EMBL/GenBank/DDBJ databases">
        <title>Recovery of genomes from metagenomes via a dereplication, aggregation, and scoring strategy.</title>
        <authorList>
            <person name="Sieber C.M."/>
            <person name="Probst A.J."/>
            <person name="Sharrar A."/>
            <person name="Thomas B.C."/>
            <person name="Hess M."/>
            <person name="Tringe S.G."/>
            <person name="Banfield J.F."/>
        </authorList>
    </citation>
    <scope>NUCLEOTIDE SEQUENCE [LARGE SCALE GENOMIC DNA]</scope>
    <source>
        <strain evidence="15">JGI_Cruoil_03_51_56</strain>
    </source>
</reference>
<comment type="caution">
    <text evidence="15">The sequence shown here is derived from an EMBL/GenBank/DDBJ whole genome shotgun (WGS) entry which is preliminary data.</text>
</comment>
<dbReference type="GO" id="GO:0009435">
    <property type="term" value="P:NAD+ biosynthetic process"/>
    <property type="evidence" value="ECO:0007669"/>
    <property type="project" value="UniProtKB-UniPathway"/>
</dbReference>
<keyword evidence="8 12" id="KW-0808">Transferase</keyword>
<dbReference type="GO" id="GO:0034213">
    <property type="term" value="P:quinolinate catabolic process"/>
    <property type="evidence" value="ECO:0007669"/>
    <property type="project" value="TreeGrafter"/>
</dbReference>
<dbReference type="Pfam" id="PF01729">
    <property type="entry name" value="QRPTase_C"/>
    <property type="match status" value="1"/>
</dbReference>
<dbReference type="AlphaFoldDB" id="A0A235C0N9"/>
<evidence type="ECO:0000256" key="2">
    <source>
        <dbReference type="ARBA" id="ARBA00004893"/>
    </source>
</evidence>
<evidence type="ECO:0000259" key="14">
    <source>
        <dbReference type="Pfam" id="PF02749"/>
    </source>
</evidence>
<dbReference type="Proteomes" id="UP000215559">
    <property type="component" value="Unassembled WGS sequence"/>
</dbReference>
<dbReference type="InterPro" id="IPR002638">
    <property type="entry name" value="Quinolinate_PRibosylTrfase_C"/>
</dbReference>
<dbReference type="UniPathway" id="UPA00253">
    <property type="reaction ID" value="UER00331"/>
</dbReference>
<dbReference type="InterPro" id="IPR027277">
    <property type="entry name" value="NadC/ModD"/>
</dbReference>
<evidence type="ECO:0000256" key="9">
    <source>
        <dbReference type="ARBA" id="ARBA00033102"/>
    </source>
</evidence>
<comment type="catalytic activity">
    <reaction evidence="10">
        <text>nicotinate beta-D-ribonucleotide + CO2 + diphosphate = quinolinate + 5-phospho-alpha-D-ribose 1-diphosphate + 2 H(+)</text>
        <dbReference type="Rhea" id="RHEA:12733"/>
        <dbReference type="ChEBI" id="CHEBI:15378"/>
        <dbReference type="ChEBI" id="CHEBI:16526"/>
        <dbReference type="ChEBI" id="CHEBI:29959"/>
        <dbReference type="ChEBI" id="CHEBI:33019"/>
        <dbReference type="ChEBI" id="CHEBI:57502"/>
        <dbReference type="ChEBI" id="CHEBI:58017"/>
        <dbReference type="EC" id="2.4.2.19"/>
    </reaction>
</comment>
<evidence type="ECO:0000256" key="3">
    <source>
        <dbReference type="ARBA" id="ARBA00009400"/>
    </source>
</evidence>
<feature type="domain" description="Quinolinate phosphoribosyl transferase C-terminal" evidence="13">
    <location>
        <begin position="106"/>
        <end position="268"/>
    </location>
</feature>
<evidence type="ECO:0000259" key="13">
    <source>
        <dbReference type="Pfam" id="PF01729"/>
    </source>
</evidence>
<evidence type="ECO:0000256" key="4">
    <source>
        <dbReference type="ARBA" id="ARBA00011218"/>
    </source>
</evidence>
<evidence type="ECO:0000256" key="10">
    <source>
        <dbReference type="ARBA" id="ARBA00047445"/>
    </source>
</evidence>
<evidence type="ECO:0000313" key="16">
    <source>
        <dbReference type="Proteomes" id="UP000215559"/>
    </source>
</evidence>
<dbReference type="PIRSF" id="PIRSF006250">
    <property type="entry name" value="NadC_ModD"/>
    <property type="match status" value="1"/>
</dbReference>
<sequence length="272" mass="29364">MIIRQLIRTALAEDLGKGDITSQLTVPALHKSSGLVIARSSGTLAGIGVCAKVFRAVDATLKFKALKADGAEFKNGSILASVTGRTRSILTAERTALNFLQRLTGIATLTHQFVQTARGTKVTILDTRKTTPGWRRLEKYAVRCGGAKNHRFGLYDMILIKDNHIAAAGSVTAALNRCRGKKLPVEVEVKNLAEFREALKAGAQRIMLDNMNIAQIRRAVAIAKHQVKLEVSGRMNLGRVRSVAQTGVDYISVGALTHSAPALDIALELETD</sequence>
<dbReference type="InterPro" id="IPR036068">
    <property type="entry name" value="Nicotinate_pribotase-like_C"/>
</dbReference>
<dbReference type="GO" id="GO:0005737">
    <property type="term" value="C:cytoplasm"/>
    <property type="evidence" value="ECO:0007669"/>
    <property type="project" value="TreeGrafter"/>
</dbReference>
<dbReference type="InterPro" id="IPR013785">
    <property type="entry name" value="Aldolase_TIM"/>
</dbReference>
<evidence type="ECO:0000256" key="5">
    <source>
        <dbReference type="ARBA" id="ARBA00011944"/>
    </source>
</evidence>
<dbReference type="EC" id="2.4.2.19" evidence="5"/>
<comment type="subunit">
    <text evidence="4">Hexamer formed by 3 homodimers.</text>
</comment>
<dbReference type="SUPFAM" id="SSF54675">
    <property type="entry name" value="Nicotinate/Quinolinate PRTase N-terminal domain-like"/>
    <property type="match status" value="1"/>
</dbReference>
<accession>A0A235C0N9</accession>
<gene>
    <name evidence="15" type="primary">nadC</name>
    <name evidence="15" type="ORF">CH330_00390</name>
</gene>
<dbReference type="CDD" id="cd01572">
    <property type="entry name" value="QPRTase"/>
    <property type="match status" value="1"/>
</dbReference>
<evidence type="ECO:0000256" key="11">
    <source>
        <dbReference type="ARBA" id="ARBA00069173"/>
    </source>
</evidence>
<dbReference type="NCBIfam" id="TIGR00078">
    <property type="entry name" value="nadC"/>
    <property type="match status" value="1"/>
</dbReference>
<keyword evidence="6" id="KW-0662">Pyridine nucleotide biosynthesis</keyword>
<dbReference type="EMBL" id="NOZP01000007">
    <property type="protein sequence ID" value="OYD17375.1"/>
    <property type="molecule type" value="Genomic_DNA"/>
</dbReference>
<dbReference type="FunFam" id="3.90.1170.20:FF:000001">
    <property type="entry name" value="Nicotinate-nucleotide diphosphorylase (Carboxylating)"/>
    <property type="match status" value="1"/>
</dbReference>
<dbReference type="InterPro" id="IPR022412">
    <property type="entry name" value="Quinolinate_PRibosylTrfase_N"/>
</dbReference>
<comment type="similarity">
    <text evidence="3 12">Belongs to the NadC/ModD family.</text>
</comment>